<comment type="caution">
    <text evidence="1">The sequence shown here is derived from an EMBL/GenBank/DDBJ whole genome shotgun (WGS) entry which is preliminary data.</text>
</comment>
<dbReference type="InterPro" id="IPR032710">
    <property type="entry name" value="NTF2-like_dom_sf"/>
</dbReference>
<evidence type="ECO:0000313" key="2">
    <source>
        <dbReference type="Proteomes" id="UP000022835"/>
    </source>
</evidence>
<organism evidence="1 2">
    <name type="scientific">Mycolicibacterium aromaticivorans JS19b1 = JCM 16368</name>
    <dbReference type="NCBI Taxonomy" id="1440774"/>
    <lineage>
        <taxon>Bacteria</taxon>
        <taxon>Bacillati</taxon>
        <taxon>Actinomycetota</taxon>
        <taxon>Actinomycetes</taxon>
        <taxon>Mycobacteriales</taxon>
        <taxon>Mycobacteriaceae</taxon>
        <taxon>Mycolicibacterium</taxon>
    </lineage>
</organism>
<dbReference type="eggNOG" id="ENOG5031CWQ">
    <property type="taxonomic scope" value="Bacteria"/>
</dbReference>
<dbReference type="AlphaFoldDB" id="A0A064CAG1"/>
<accession>A0A064CAG1</accession>
<protein>
    <recommendedName>
        <fullName evidence="3">SnoaL-like domain-containing protein</fullName>
    </recommendedName>
</protein>
<evidence type="ECO:0008006" key="3">
    <source>
        <dbReference type="Google" id="ProtNLM"/>
    </source>
</evidence>
<proteinExistence type="predicted"/>
<sequence>MRSEPTEDDIEMPSSAPDLPGFIATIDAFLRLEQRRNSEAMFAAILTDDFQIGFRGGHQWKDRDGLQQYLNQRDGIFDERLELRHVLSYVPVNEDVVELTTRLEFFFRRWRAPSLVSEEFTGSAFHTWMIRVVDDEMRVQRVVIDGFANLNANARAVFAIPDEGFDE</sequence>
<dbReference type="EMBL" id="JALN02000002">
    <property type="protein sequence ID" value="KDE97285.1"/>
    <property type="molecule type" value="Genomic_DNA"/>
</dbReference>
<dbReference type="RefSeq" id="WP_036348664.1">
    <property type="nucleotide sequence ID" value="NZ_JALN02000002.1"/>
</dbReference>
<gene>
    <name evidence="1" type="ORF">Y900_028945</name>
</gene>
<keyword evidence="2" id="KW-1185">Reference proteome</keyword>
<reference evidence="1" key="1">
    <citation type="submission" date="2014-05" db="EMBL/GenBank/DDBJ databases">
        <title>Genome sequence of Mycobacterium aromaticivorans strain JS19b1T (= DSM 45407T).</title>
        <authorList>
            <person name="Kwak Y."/>
            <person name="Park G.-S."/>
            <person name="Li Q.X."/>
            <person name="Lee S.-E."/>
            <person name="Shin J.-H."/>
        </authorList>
    </citation>
    <scope>NUCLEOTIDE SEQUENCE [LARGE SCALE GENOMIC DNA]</scope>
    <source>
        <strain evidence="1">JS19b1</strain>
    </source>
</reference>
<dbReference type="OrthoDB" id="4177183at2"/>
<dbReference type="SUPFAM" id="SSF54427">
    <property type="entry name" value="NTF2-like"/>
    <property type="match status" value="1"/>
</dbReference>
<dbReference type="STRING" id="1440774.Y900_028945"/>
<dbReference type="Proteomes" id="UP000022835">
    <property type="component" value="Unassembled WGS sequence"/>
</dbReference>
<name>A0A064CAG1_9MYCO</name>
<evidence type="ECO:0000313" key="1">
    <source>
        <dbReference type="EMBL" id="KDE97285.1"/>
    </source>
</evidence>